<reference evidence="8" key="1">
    <citation type="submission" date="2023-03" db="EMBL/GenBank/DDBJ databases">
        <title>Mating type loci evolution in Malassezia.</title>
        <authorList>
            <person name="Coelho M.A."/>
        </authorList>
    </citation>
    <scope>NUCLEOTIDE SEQUENCE</scope>
    <source>
        <strain evidence="8">CBS 11721</strain>
    </source>
</reference>
<evidence type="ECO:0000259" key="7">
    <source>
        <dbReference type="Pfam" id="PF14500"/>
    </source>
</evidence>
<name>A0AAF0EPR5_9BASI</name>
<keyword evidence="5" id="KW-0227">DNA damage</keyword>
<dbReference type="InterPro" id="IPR029240">
    <property type="entry name" value="MMS19_N"/>
</dbReference>
<dbReference type="PANTHER" id="PTHR12891:SF0">
    <property type="entry name" value="MMS19 NUCLEOTIDE EXCISION REPAIR PROTEIN HOMOLOG"/>
    <property type="match status" value="1"/>
</dbReference>
<dbReference type="Pfam" id="PF12460">
    <property type="entry name" value="MMS19_C"/>
    <property type="match status" value="1"/>
</dbReference>
<evidence type="ECO:0000256" key="2">
    <source>
        <dbReference type="ARBA" id="ARBA00009340"/>
    </source>
</evidence>
<dbReference type="InterPro" id="IPR011989">
    <property type="entry name" value="ARM-like"/>
</dbReference>
<dbReference type="Proteomes" id="UP001219933">
    <property type="component" value="Chromosome 2"/>
</dbReference>
<keyword evidence="4 5" id="KW-0539">Nucleus</keyword>
<protein>
    <recommendedName>
        <fullName evidence="5">MMS19 nucleotide excision repair protein</fullName>
    </recommendedName>
</protein>
<accession>A0AAF0EPR5</accession>
<proteinExistence type="inferred from homology"/>
<comment type="function">
    <text evidence="5">Key component of the cytosolic iron-sulfur protein assembly (CIA) complex, a multiprotein complex that mediates the incorporation of iron-sulfur cluster into apoproteins specifically involved in DNA metabolism and genomic integrity. In the CIA complex, MMS19 acts as an adapter between early-acting CIA components and a subset of cellular target iron-sulfur proteins.</text>
</comment>
<keyword evidence="3" id="KW-0677">Repeat</keyword>
<dbReference type="InterPro" id="IPR024687">
    <property type="entry name" value="MMS19_C"/>
</dbReference>
<dbReference type="GO" id="GO:0016226">
    <property type="term" value="P:iron-sulfur cluster assembly"/>
    <property type="evidence" value="ECO:0007669"/>
    <property type="project" value="UniProtKB-UniRule"/>
</dbReference>
<dbReference type="GO" id="GO:0097361">
    <property type="term" value="C:cytosolic [4Fe-4S] assembly targeting complex"/>
    <property type="evidence" value="ECO:0007669"/>
    <property type="project" value="UniProtKB-UniRule"/>
</dbReference>
<dbReference type="SUPFAM" id="SSF48371">
    <property type="entry name" value="ARM repeat"/>
    <property type="match status" value="1"/>
</dbReference>
<evidence type="ECO:0000313" key="8">
    <source>
        <dbReference type="EMBL" id="WFD34593.1"/>
    </source>
</evidence>
<keyword evidence="5" id="KW-0234">DNA repair</keyword>
<comment type="subcellular location">
    <subcellularLocation>
        <location evidence="1 5">Nucleus</location>
    </subcellularLocation>
</comment>
<evidence type="ECO:0000313" key="9">
    <source>
        <dbReference type="Proteomes" id="UP001219933"/>
    </source>
</evidence>
<dbReference type="Gene3D" id="1.25.10.10">
    <property type="entry name" value="Leucine-rich Repeat Variant"/>
    <property type="match status" value="1"/>
</dbReference>
<dbReference type="AlphaFoldDB" id="A0AAF0EPR5"/>
<evidence type="ECO:0000256" key="3">
    <source>
        <dbReference type="ARBA" id="ARBA00022737"/>
    </source>
</evidence>
<dbReference type="InterPro" id="IPR016024">
    <property type="entry name" value="ARM-type_fold"/>
</dbReference>
<keyword evidence="9" id="KW-1185">Reference proteome</keyword>
<evidence type="ECO:0000256" key="4">
    <source>
        <dbReference type="ARBA" id="ARBA00023242"/>
    </source>
</evidence>
<dbReference type="Pfam" id="PF14500">
    <property type="entry name" value="MMS19_N"/>
    <property type="match status" value="2"/>
</dbReference>
<gene>
    <name evidence="8" type="ORF">MCUN1_001434</name>
</gene>
<feature type="domain" description="MMS19 N-terminal" evidence="7">
    <location>
        <begin position="33"/>
        <end position="99"/>
    </location>
</feature>
<feature type="domain" description="MMS19 C-terminal" evidence="6">
    <location>
        <begin position="587"/>
        <end position="1035"/>
    </location>
</feature>
<feature type="domain" description="MMS19 N-terminal" evidence="7">
    <location>
        <begin position="126"/>
        <end position="352"/>
    </location>
</feature>
<dbReference type="GO" id="GO:0005634">
    <property type="term" value="C:nucleus"/>
    <property type="evidence" value="ECO:0007669"/>
    <property type="project" value="UniProtKB-SubCell"/>
</dbReference>
<dbReference type="InterPro" id="IPR039920">
    <property type="entry name" value="MMS19"/>
</dbReference>
<evidence type="ECO:0000256" key="1">
    <source>
        <dbReference type="ARBA" id="ARBA00004123"/>
    </source>
</evidence>
<evidence type="ECO:0000256" key="5">
    <source>
        <dbReference type="RuleBase" id="RU367072"/>
    </source>
</evidence>
<dbReference type="PANTHER" id="PTHR12891">
    <property type="entry name" value="DNA REPAIR/TRANSCRIPTION PROTEIN MET18/MMS19"/>
    <property type="match status" value="1"/>
</dbReference>
<dbReference type="EMBL" id="CP119878">
    <property type="protein sequence ID" value="WFD34593.1"/>
    <property type="molecule type" value="Genomic_DNA"/>
</dbReference>
<organism evidence="8 9">
    <name type="scientific">Malassezia cuniculi</name>
    <dbReference type="NCBI Taxonomy" id="948313"/>
    <lineage>
        <taxon>Eukaryota</taxon>
        <taxon>Fungi</taxon>
        <taxon>Dikarya</taxon>
        <taxon>Basidiomycota</taxon>
        <taxon>Ustilaginomycotina</taxon>
        <taxon>Malasseziomycetes</taxon>
        <taxon>Malasseziales</taxon>
        <taxon>Malasseziaceae</taxon>
        <taxon>Malassezia</taxon>
    </lineage>
</organism>
<dbReference type="GO" id="GO:0006281">
    <property type="term" value="P:DNA repair"/>
    <property type="evidence" value="ECO:0007669"/>
    <property type="project" value="UniProtKB-UniRule"/>
</dbReference>
<sequence>MDDIIRAYAETGDVPASLRDDVAKGHTSLLALVRALGEPLTSDDDMQRTHAVALLGGIVRHLAGLADDHTHQQLSRQAVRVLTGFFCDKLADATAVADAAARRDTSAPVPASAPQAQLQAAEKRALESSKMLEEVVRALTALSSVGFRDTEAVSKDAFTGDDARTAARTLFATVEPRNYAQPLRHALYTLVESLVSRHRKALALRPEDAKEHPFVQGFTTFVSGEKDPRNLLLLFGIEETLLREWDISAADAALFYDVVFCYFPITFRPPPNDPYGITPEKLKDALRACISATPAFATLAMPVLIEKLSASGGTAKLDTLATLRAALPVYGQGVATANAADLWTYLRIEILQPTDDETAESAQDTLAVLLHVIYASASSPQGIAQEVLEECLKELTDFKKPIARTSMRVVHALISATSLTGAMTIRRVADCILTHGSEETATAQLELLAALLNGMLRTYRREPQERSYANDGRPLDLVRETVFDLLVQKLYDGHGTPALHALVTAIQIDELMSDMDVDIAIRAVDTVLLDVSLPPSQRDHALSGVSSVFLTHPDAIERHTLPYLLAALTPPSADSDDADLPRMRLALIALSRICVAPELFPVLTTQVIAFLEGVCSAPVTDVAQGYACGLFATLQLCVEEKIRQGHEDVADYAPVVPLRIIELLTQAYQSGAGESVVASAPRVLRSASEAVAALTNKLPAAEQDEFAASLYALLISGQLNPLDAHAPAPVRSLIALLVAGALPLAATVKPPLESGTALLDALLSWIIEREPSPAPHDALQAHSACLLAYAAVNKYAPGDSFTQGNAALDSFWERAVADSTSDVRASDALKMWVWIARALVARGLNEQGTAMLTRLRSLFDTPRGYAAARALAQLGARDDMLHRRNGFVTRMLYKQRLFDELVPALVTQYREAAGDANVQHMCLVAIAAVLPALPEATLEEHMARLVPMLAHMLTVEDGSTKERAAQALLAAAKREIPEPAPEDAPPQPPPSSPLTAALSEHLDSLVARLLDTLTESPSNTDGARGAALRVLGAIAALLAPQTLWNHRRTVLRALGGTDRGIGDARRSVRTHAVDARDAWFRISIPEPTA</sequence>
<evidence type="ECO:0000259" key="6">
    <source>
        <dbReference type="Pfam" id="PF12460"/>
    </source>
</evidence>
<dbReference type="GO" id="GO:0051604">
    <property type="term" value="P:protein maturation"/>
    <property type="evidence" value="ECO:0007669"/>
    <property type="project" value="UniProtKB-UniRule"/>
</dbReference>
<comment type="similarity">
    <text evidence="2 5">Belongs to the MET18/MMS19 family.</text>
</comment>